<organism evidence="1 2">
    <name type="scientific">Hymenochirus boettgeri</name>
    <name type="common">Congo dwarf clawed frog</name>
    <dbReference type="NCBI Taxonomy" id="247094"/>
    <lineage>
        <taxon>Eukaryota</taxon>
        <taxon>Metazoa</taxon>
        <taxon>Chordata</taxon>
        <taxon>Craniata</taxon>
        <taxon>Vertebrata</taxon>
        <taxon>Euteleostomi</taxon>
        <taxon>Amphibia</taxon>
        <taxon>Batrachia</taxon>
        <taxon>Anura</taxon>
        <taxon>Pipoidea</taxon>
        <taxon>Pipidae</taxon>
        <taxon>Pipinae</taxon>
        <taxon>Hymenochirus</taxon>
    </lineage>
</organism>
<reference evidence="1" key="1">
    <citation type="thesis" date="2020" institute="ProQuest LLC" country="789 East Eisenhower Parkway, Ann Arbor, MI, USA">
        <title>Comparative Genomics and Chromosome Evolution.</title>
        <authorList>
            <person name="Mudd A.B."/>
        </authorList>
    </citation>
    <scope>NUCLEOTIDE SEQUENCE</scope>
    <source>
        <strain evidence="1">Female2</strain>
        <tissue evidence="1">Blood</tissue>
    </source>
</reference>
<protein>
    <submittedName>
        <fullName evidence="1">Uncharacterized protein</fullName>
    </submittedName>
</protein>
<accession>A0A8T2K6L2</accession>
<dbReference type="Proteomes" id="UP000812440">
    <property type="component" value="Chromosome 2"/>
</dbReference>
<comment type="caution">
    <text evidence="1">The sequence shown here is derived from an EMBL/GenBank/DDBJ whole genome shotgun (WGS) entry which is preliminary data.</text>
</comment>
<gene>
    <name evidence="1" type="ORF">GDO86_004108</name>
</gene>
<dbReference type="EMBL" id="JAACNH010000002">
    <property type="protein sequence ID" value="KAG8452188.1"/>
    <property type="molecule type" value="Genomic_DNA"/>
</dbReference>
<evidence type="ECO:0000313" key="2">
    <source>
        <dbReference type="Proteomes" id="UP000812440"/>
    </source>
</evidence>
<sequence>MGCAAICFQSAYYHLFFVQIFIRIAVHHSEASLNEQPVVKLFVSMLYFLNKAILNLDKCLHRNIFLIYFHCIFICALKD</sequence>
<dbReference type="AlphaFoldDB" id="A0A8T2K6L2"/>
<keyword evidence="2" id="KW-1185">Reference proteome</keyword>
<evidence type="ECO:0000313" key="1">
    <source>
        <dbReference type="EMBL" id="KAG8452188.1"/>
    </source>
</evidence>
<name>A0A8T2K6L2_9PIPI</name>
<proteinExistence type="predicted"/>